<keyword evidence="3" id="KW-1185">Reference proteome</keyword>
<dbReference type="RefSeq" id="WP_381348583.1">
    <property type="nucleotide sequence ID" value="NZ_JBHMCY010000052.1"/>
</dbReference>
<feature type="region of interest" description="Disordered" evidence="1">
    <location>
        <begin position="73"/>
        <end position="102"/>
    </location>
</feature>
<evidence type="ECO:0000313" key="3">
    <source>
        <dbReference type="Proteomes" id="UP001589709"/>
    </source>
</evidence>
<comment type="caution">
    <text evidence="2">The sequence shown here is derived from an EMBL/GenBank/DDBJ whole genome shotgun (WGS) entry which is preliminary data.</text>
</comment>
<dbReference type="Proteomes" id="UP001589709">
    <property type="component" value="Unassembled WGS sequence"/>
</dbReference>
<organism evidence="2 3">
    <name type="scientific">Streptomyces cinereospinus</name>
    <dbReference type="NCBI Taxonomy" id="285561"/>
    <lineage>
        <taxon>Bacteria</taxon>
        <taxon>Bacillati</taxon>
        <taxon>Actinomycetota</taxon>
        <taxon>Actinomycetes</taxon>
        <taxon>Kitasatosporales</taxon>
        <taxon>Streptomycetaceae</taxon>
        <taxon>Streptomyces</taxon>
    </lineage>
</organism>
<protein>
    <submittedName>
        <fullName evidence="2">Uncharacterized protein</fullName>
    </submittedName>
</protein>
<dbReference type="Gene3D" id="1.10.357.10">
    <property type="entry name" value="Tetracycline Repressor, domain 2"/>
    <property type="match status" value="1"/>
</dbReference>
<dbReference type="EMBL" id="JBHMCY010000052">
    <property type="protein sequence ID" value="MFB9465758.1"/>
    <property type="molecule type" value="Genomic_DNA"/>
</dbReference>
<name>A0ABV5N667_9ACTN</name>
<sequence>MSIVGRGARWRSALVHAAIEAPARAGERGLAFRAVDAEGTVPVGTGNHCASRDDVWTRADARVHMRLQPDEAAVVRRQAGHRARETGASGLLATPPPSSCPC</sequence>
<evidence type="ECO:0000256" key="1">
    <source>
        <dbReference type="SAM" id="MobiDB-lite"/>
    </source>
</evidence>
<gene>
    <name evidence="2" type="ORF">ACFF45_24375</name>
</gene>
<evidence type="ECO:0000313" key="2">
    <source>
        <dbReference type="EMBL" id="MFB9465758.1"/>
    </source>
</evidence>
<accession>A0ABV5N667</accession>
<reference evidence="2 3" key="1">
    <citation type="submission" date="2024-09" db="EMBL/GenBank/DDBJ databases">
        <authorList>
            <person name="Sun Q."/>
            <person name="Mori K."/>
        </authorList>
    </citation>
    <scope>NUCLEOTIDE SEQUENCE [LARGE SCALE GENOMIC DNA]</scope>
    <source>
        <strain evidence="2 3">JCM 6917</strain>
    </source>
</reference>
<proteinExistence type="predicted"/>